<gene>
    <name evidence="1" type="ORF">FHS75_001363</name>
</gene>
<organism evidence="1 2">
    <name type="scientific">Novosphingobium marinum</name>
    <dbReference type="NCBI Taxonomy" id="1514948"/>
    <lineage>
        <taxon>Bacteria</taxon>
        <taxon>Pseudomonadati</taxon>
        <taxon>Pseudomonadota</taxon>
        <taxon>Alphaproteobacteria</taxon>
        <taxon>Sphingomonadales</taxon>
        <taxon>Sphingomonadaceae</taxon>
        <taxon>Novosphingobium</taxon>
    </lineage>
</organism>
<dbReference type="Proteomes" id="UP000522081">
    <property type="component" value="Unassembled WGS sequence"/>
</dbReference>
<evidence type="ECO:0008006" key="3">
    <source>
        <dbReference type="Google" id="ProtNLM"/>
    </source>
</evidence>
<dbReference type="AlphaFoldDB" id="A0A7Z0BTC2"/>
<keyword evidence="2" id="KW-1185">Reference proteome</keyword>
<protein>
    <recommendedName>
        <fullName evidence="3">HTH HARE-type domain-containing protein</fullName>
    </recommendedName>
</protein>
<evidence type="ECO:0000313" key="2">
    <source>
        <dbReference type="Proteomes" id="UP000522081"/>
    </source>
</evidence>
<evidence type="ECO:0000313" key="1">
    <source>
        <dbReference type="EMBL" id="NYH95044.1"/>
    </source>
</evidence>
<reference evidence="1 2" key="1">
    <citation type="submission" date="2020-07" db="EMBL/GenBank/DDBJ databases">
        <title>Genomic Encyclopedia of Type Strains, Phase IV (KMG-IV): sequencing the most valuable type-strain genomes for metagenomic binning, comparative biology and taxonomic classification.</title>
        <authorList>
            <person name="Goeker M."/>
        </authorList>
    </citation>
    <scope>NUCLEOTIDE SEQUENCE [LARGE SCALE GENOMIC DNA]</scope>
    <source>
        <strain evidence="1 2">DSM 29043</strain>
    </source>
</reference>
<comment type="caution">
    <text evidence="1">The sequence shown here is derived from an EMBL/GenBank/DDBJ whole genome shotgun (WGS) entry which is preliminary data.</text>
</comment>
<name>A0A7Z0BTC2_9SPHN</name>
<sequence length="152" mass="17105">MIQGLAKRRAEVAGELRAAHDRVSQLVKDLAALDEALRVVAPDMEVEAIRPKMFRPPDDWASRGQMSRLVLSILRQARDPLTTREIAAQMILERGLDAGDRKLLPLMVRRVGSALRHQREKGLVESTEGPGNYQLWEIVAPTPDRRSAVPRR</sequence>
<proteinExistence type="predicted"/>
<dbReference type="RefSeq" id="WP_218845155.1">
    <property type="nucleotide sequence ID" value="NZ_JACBZF010000002.1"/>
</dbReference>
<dbReference type="EMBL" id="JACBZF010000002">
    <property type="protein sequence ID" value="NYH95044.1"/>
    <property type="molecule type" value="Genomic_DNA"/>
</dbReference>
<accession>A0A7Z0BTC2</accession>